<dbReference type="RefSeq" id="WP_108721887.1">
    <property type="nucleotide sequence ID" value="NZ_FMBM01000002.1"/>
</dbReference>
<keyword evidence="5" id="KW-1185">Reference proteome</keyword>
<dbReference type="STRING" id="1653334.GA0071312_3146"/>
<dbReference type="InterPro" id="IPR001646">
    <property type="entry name" value="5peptide_repeat"/>
</dbReference>
<proteinExistence type="predicted"/>
<gene>
    <name evidence="3" type="ORF">GA0071312_3146</name>
    <name evidence="2" type="ORF">HLUCCO17_13215</name>
</gene>
<dbReference type="PATRIC" id="fig|1653334.4.peg.311"/>
<comment type="caution">
    <text evidence="2">The sequence shown here is derived from an EMBL/GenBank/DDBJ whole genome shotgun (WGS) entry which is preliminary data.</text>
</comment>
<reference evidence="3 5" key="2">
    <citation type="submission" date="2016-08" db="EMBL/GenBank/DDBJ databases">
        <authorList>
            <person name="Varghese N."/>
            <person name="Submissions Spin"/>
        </authorList>
    </citation>
    <scope>NUCLEOTIDE SEQUENCE [LARGE SCALE GENOMIC DNA]</scope>
    <source>
        <strain evidence="3 5">HL-109</strain>
    </source>
</reference>
<dbReference type="EMBL" id="LJSX01000021">
    <property type="protein sequence ID" value="KPQ09850.1"/>
    <property type="molecule type" value="Genomic_DNA"/>
</dbReference>
<feature type="transmembrane region" description="Helical" evidence="1">
    <location>
        <begin position="367"/>
        <end position="386"/>
    </location>
</feature>
<evidence type="ECO:0000313" key="3">
    <source>
        <dbReference type="EMBL" id="SCC82167.1"/>
    </source>
</evidence>
<dbReference type="Proteomes" id="UP000182800">
    <property type="component" value="Unassembled WGS sequence"/>
</dbReference>
<keyword evidence="1" id="KW-0812">Transmembrane</keyword>
<dbReference type="OrthoDB" id="7876799at2"/>
<organism evidence="2 4">
    <name type="scientific">Saliniramus fredricksonii</name>
    <dbReference type="NCBI Taxonomy" id="1653334"/>
    <lineage>
        <taxon>Bacteria</taxon>
        <taxon>Pseudomonadati</taxon>
        <taxon>Pseudomonadota</taxon>
        <taxon>Alphaproteobacteria</taxon>
        <taxon>Hyphomicrobiales</taxon>
        <taxon>Salinarimonadaceae</taxon>
        <taxon>Saliniramus</taxon>
    </lineage>
</organism>
<keyword evidence="1" id="KW-1133">Transmembrane helix</keyword>
<evidence type="ECO:0000256" key="1">
    <source>
        <dbReference type="SAM" id="Phobius"/>
    </source>
</evidence>
<reference evidence="2 4" key="1">
    <citation type="submission" date="2015-09" db="EMBL/GenBank/DDBJ databases">
        <title>Identification and resolution of microdiversity through metagenomic sequencing of parallel consortia.</title>
        <authorList>
            <person name="Nelson W.C."/>
            <person name="Romine M.F."/>
            <person name="Lindemann S.R."/>
        </authorList>
    </citation>
    <scope>NUCLEOTIDE SEQUENCE [LARGE SCALE GENOMIC DNA]</scope>
    <source>
        <strain evidence="2">HL-109</strain>
    </source>
</reference>
<dbReference type="Pfam" id="PF13576">
    <property type="entry name" value="Pentapeptide_3"/>
    <property type="match status" value="1"/>
</dbReference>
<name>A0A0N8KDY7_9HYPH</name>
<sequence>MSDTEFDIDTSKLTPANQNPWYILMTLYGEQEGDEIDWELHKKNRRAWNSWIAKQIKGDDLDNISRITRESIASIEELQSRNDDPIGLLEKTWKERGNNNELKIPHSHSSINLSKNYFNKNFCISGFIYPNFFGISGSKFNKKFIASNAYFKNYLDISGNFFHGLMDLRESMFVKGFCMFNNTLCESEFAFMRCHEEIFVRNCIFKEKIEFTMSTFDCDTKFETCKFESDVDFYDVEFKRRVEFIESKFCQKIKFTYCKFSDSLTLWKTKFLKYYPNFHGASISEKFIITSEENFWPKHNIANPRTALSSCARFRHALTSLGLTEDAHFFFRREMHFTGKVGSIWQRLPYHTYGAFSDYGYSIQRPTIALILMWFIGSIGLATGLTDARSTIGLIESLPVVTTTAAALSFSNLFPFFGFTGTYFEPGFLRELPASLKVLSAAQTVLSLPLLFFLGLGLRTRFRMR</sequence>
<evidence type="ECO:0000313" key="5">
    <source>
        <dbReference type="Proteomes" id="UP000182800"/>
    </source>
</evidence>
<dbReference type="Proteomes" id="UP000050497">
    <property type="component" value="Unassembled WGS sequence"/>
</dbReference>
<evidence type="ECO:0000313" key="4">
    <source>
        <dbReference type="Proteomes" id="UP000050497"/>
    </source>
</evidence>
<feature type="transmembrane region" description="Helical" evidence="1">
    <location>
        <begin position="398"/>
        <end position="418"/>
    </location>
</feature>
<dbReference type="EMBL" id="FMBM01000002">
    <property type="protein sequence ID" value="SCC82167.1"/>
    <property type="molecule type" value="Genomic_DNA"/>
</dbReference>
<accession>A0A0N8KDY7</accession>
<evidence type="ECO:0000313" key="2">
    <source>
        <dbReference type="EMBL" id="KPQ09850.1"/>
    </source>
</evidence>
<dbReference type="AlphaFoldDB" id="A0A0N8KDY7"/>
<keyword evidence="1" id="KW-0472">Membrane</keyword>
<feature type="transmembrane region" description="Helical" evidence="1">
    <location>
        <begin position="438"/>
        <end position="458"/>
    </location>
</feature>
<protein>
    <submittedName>
        <fullName evidence="2">Disulfide bond formation protein DsbB</fullName>
    </submittedName>
</protein>